<dbReference type="Pfam" id="PF00005">
    <property type="entry name" value="ABC_tran"/>
    <property type="match status" value="1"/>
</dbReference>
<dbReference type="RefSeq" id="WP_014437023.1">
    <property type="nucleotide sequence ID" value="NC_017080.1"/>
</dbReference>
<dbReference type="eggNOG" id="COG1131">
    <property type="taxonomic scope" value="Bacteria"/>
</dbReference>
<dbReference type="Proteomes" id="UP000007881">
    <property type="component" value="Chromosome"/>
</dbReference>
<dbReference type="AlphaFoldDB" id="I0IEW7"/>
<protein>
    <submittedName>
        <fullName evidence="7">Putative ABC transporter ATP-binding protein</fullName>
    </submittedName>
</protein>
<evidence type="ECO:0000259" key="6">
    <source>
        <dbReference type="PROSITE" id="PS50893"/>
    </source>
</evidence>
<keyword evidence="3" id="KW-0536">Nodulation</keyword>
<keyword evidence="5 7" id="KW-0067">ATP-binding</keyword>
<dbReference type="PANTHER" id="PTHR42711">
    <property type="entry name" value="ABC TRANSPORTER ATP-BINDING PROTEIN"/>
    <property type="match status" value="1"/>
</dbReference>
<dbReference type="SUPFAM" id="SSF52540">
    <property type="entry name" value="P-loop containing nucleoside triphosphate hydrolases"/>
    <property type="match status" value="1"/>
</dbReference>
<name>I0IEW7_PHYMF</name>
<evidence type="ECO:0000313" key="7">
    <source>
        <dbReference type="EMBL" id="BAM03805.1"/>
    </source>
</evidence>
<evidence type="ECO:0000313" key="8">
    <source>
        <dbReference type="Proteomes" id="UP000007881"/>
    </source>
</evidence>
<proteinExistence type="inferred from homology"/>
<evidence type="ECO:0000256" key="5">
    <source>
        <dbReference type="ARBA" id="ARBA00022840"/>
    </source>
</evidence>
<gene>
    <name evidence="7" type="ordered locus">PSMK_16460</name>
</gene>
<dbReference type="HOGENOM" id="CLU_000604_1_2_0"/>
<dbReference type="InterPro" id="IPR027417">
    <property type="entry name" value="P-loop_NTPase"/>
</dbReference>
<dbReference type="GO" id="GO:0005524">
    <property type="term" value="F:ATP binding"/>
    <property type="evidence" value="ECO:0007669"/>
    <property type="project" value="UniProtKB-KW"/>
</dbReference>
<comment type="similarity">
    <text evidence="1">Belongs to the ABC transporter superfamily.</text>
</comment>
<dbReference type="GO" id="GO:0016887">
    <property type="term" value="F:ATP hydrolysis activity"/>
    <property type="evidence" value="ECO:0007669"/>
    <property type="project" value="InterPro"/>
</dbReference>
<keyword evidence="2" id="KW-0813">Transport</keyword>
<dbReference type="STRING" id="1142394.PSMK_16460"/>
<evidence type="ECO:0000256" key="2">
    <source>
        <dbReference type="ARBA" id="ARBA00022448"/>
    </source>
</evidence>
<dbReference type="PANTHER" id="PTHR42711:SF5">
    <property type="entry name" value="ABC TRANSPORTER ATP-BINDING PROTEIN NATA"/>
    <property type="match status" value="1"/>
</dbReference>
<dbReference type="InterPro" id="IPR017871">
    <property type="entry name" value="ABC_transporter-like_CS"/>
</dbReference>
<feature type="domain" description="ABC transporter" evidence="6">
    <location>
        <begin position="9"/>
        <end position="245"/>
    </location>
</feature>
<dbReference type="InterPro" id="IPR003439">
    <property type="entry name" value="ABC_transporter-like_ATP-bd"/>
</dbReference>
<dbReference type="EMBL" id="AP012338">
    <property type="protein sequence ID" value="BAM03805.1"/>
    <property type="molecule type" value="Genomic_DNA"/>
</dbReference>
<evidence type="ECO:0000256" key="1">
    <source>
        <dbReference type="ARBA" id="ARBA00005417"/>
    </source>
</evidence>
<keyword evidence="8" id="KW-1185">Reference proteome</keyword>
<dbReference type="InterPro" id="IPR003593">
    <property type="entry name" value="AAA+_ATPase"/>
</dbReference>
<reference evidence="7 8" key="1">
    <citation type="submission" date="2012-02" db="EMBL/GenBank/DDBJ databases">
        <title>Complete genome sequence of Phycisphaera mikurensis NBRC 102666.</title>
        <authorList>
            <person name="Ankai A."/>
            <person name="Hosoyama A."/>
            <person name="Terui Y."/>
            <person name="Sekine M."/>
            <person name="Fukai R."/>
            <person name="Kato Y."/>
            <person name="Nakamura S."/>
            <person name="Yamada-Narita S."/>
            <person name="Kawakoshi A."/>
            <person name="Fukunaga Y."/>
            <person name="Yamazaki S."/>
            <person name="Fujita N."/>
        </authorList>
    </citation>
    <scope>NUCLEOTIDE SEQUENCE [LARGE SCALE GENOMIC DNA]</scope>
    <source>
        <strain evidence="8">NBRC 102666 / KCTC 22515 / FYK2301M01</strain>
    </source>
</reference>
<keyword evidence="4" id="KW-0547">Nucleotide-binding</keyword>
<dbReference type="InterPro" id="IPR050763">
    <property type="entry name" value="ABC_transporter_ATP-binding"/>
</dbReference>
<dbReference type="PROSITE" id="PS50893">
    <property type="entry name" value="ABC_TRANSPORTER_2"/>
    <property type="match status" value="1"/>
</dbReference>
<evidence type="ECO:0000256" key="3">
    <source>
        <dbReference type="ARBA" id="ARBA00022458"/>
    </source>
</evidence>
<dbReference type="OrthoDB" id="9804819at2"/>
<organism evidence="7 8">
    <name type="scientific">Phycisphaera mikurensis (strain NBRC 102666 / KCTC 22515 / FYK2301M01)</name>
    <dbReference type="NCBI Taxonomy" id="1142394"/>
    <lineage>
        <taxon>Bacteria</taxon>
        <taxon>Pseudomonadati</taxon>
        <taxon>Planctomycetota</taxon>
        <taxon>Phycisphaerae</taxon>
        <taxon>Phycisphaerales</taxon>
        <taxon>Phycisphaeraceae</taxon>
        <taxon>Phycisphaera</taxon>
    </lineage>
</organism>
<sequence>MSDAAPPAVLVEGLRHAYAGGREALRGVGFRVEPGEIAALLGPNGSGKSTAFRILATLMRPAAAAGPSGRVEVFGACPWENPHAVREKIGVVFQSPSLDGELTAEENLRCQGRLQGLRGASLREAVGLGLERAGLVARRGDRVRGFSGGMKRRLEVAKAMLHGPELLLLDEPDAGLDPAARATLWEQLDALRHGAGATVLLTTHLMDLAARADRLVLLDRGSVVRTGTAAELVDAAGGEAVRLEPADGDAAALADDLRGEAGLSRLRVLPHGPRPALRLRRADAAAWVLGLRERWPDRFSRVSYGPATLEDAFVELIEPAAEVEPAPPARRGRGRGR</sequence>
<accession>I0IEW7</accession>
<dbReference type="PROSITE" id="PS00211">
    <property type="entry name" value="ABC_TRANSPORTER_1"/>
    <property type="match status" value="1"/>
</dbReference>
<dbReference type="KEGG" id="phm:PSMK_16460"/>
<dbReference type="Gene3D" id="3.40.50.300">
    <property type="entry name" value="P-loop containing nucleotide triphosphate hydrolases"/>
    <property type="match status" value="1"/>
</dbReference>
<dbReference type="SMART" id="SM00382">
    <property type="entry name" value="AAA"/>
    <property type="match status" value="1"/>
</dbReference>
<evidence type="ECO:0000256" key="4">
    <source>
        <dbReference type="ARBA" id="ARBA00022741"/>
    </source>
</evidence>